<dbReference type="InterPro" id="IPR042449">
    <property type="entry name" value="Ub-E1_IAD_1"/>
</dbReference>
<name>A0ABP5FHE2_9MICC</name>
<dbReference type="RefSeq" id="WP_343955810.1">
    <property type="nucleotide sequence ID" value="NZ_BAAAMN010000005.1"/>
</dbReference>
<protein>
    <recommendedName>
        <fullName evidence="4">THIF-type NAD/FAD binding fold domain-containing protein</fullName>
    </recommendedName>
</protein>
<sequence>MQINPGLSYTRLSPTHVQIGSGYRALELSGVSTHVRKFLQHLRDGIADGHERHIAQESKVSEIDFELIMAKLSPLLVSTPAQDHFVVSTDQEHRGSLARLRCVTPTFDRGRLHGLTPHDQEQFEIQRHRAALQIFGLGRTGAALTKILVESGIGHVNVWDSSRVTTVDTGTGLRSEDIGEVRSLAVAAALNPSNRRPHIFPAGWLKQPALSTLATVHITLGGLDATTIKEAQNEKQPYLPVVIRDDEIDIGPWVVHQAHACPMCLETAVTESDGYRAQRVAALRDNTGGIETVAGAHLVAGLIATDVLTMVDSQQLRHQVPITKHGTVPGMNLDTITRVNLANGWVQTFEVDPRPGCCGVVQELKMASTSSP</sequence>
<keyword evidence="3" id="KW-1185">Reference proteome</keyword>
<proteinExistence type="predicted"/>
<accession>A0ABP5FHE2</accession>
<evidence type="ECO:0000313" key="2">
    <source>
        <dbReference type="EMBL" id="GAA2026548.1"/>
    </source>
</evidence>
<dbReference type="SUPFAM" id="SSF69572">
    <property type="entry name" value="Activating enzymes of the ubiquitin-like proteins"/>
    <property type="match status" value="1"/>
</dbReference>
<gene>
    <name evidence="2" type="ORF">GCM10009720_02790</name>
</gene>
<comment type="caution">
    <text evidence="2">The sequence shown here is derived from an EMBL/GenBank/DDBJ whole genome shotgun (WGS) entry which is preliminary data.</text>
</comment>
<comment type="pathway">
    <text evidence="1">Protein modification.</text>
</comment>
<dbReference type="InterPro" id="IPR035985">
    <property type="entry name" value="Ubiquitin-activating_enz"/>
</dbReference>
<dbReference type="Gene3D" id="3.40.50.720">
    <property type="entry name" value="NAD(P)-binding Rossmann-like Domain"/>
    <property type="match status" value="1"/>
</dbReference>
<reference evidence="3" key="1">
    <citation type="journal article" date="2019" name="Int. J. Syst. Evol. Microbiol.">
        <title>The Global Catalogue of Microorganisms (GCM) 10K type strain sequencing project: providing services to taxonomists for standard genome sequencing and annotation.</title>
        <authorList>
            <consortium name="The Broad Institute Genomics Platform"/>
            <consortium name="The Broad Institute Genome Sequencing Center for Infectious Disease"/>
            <person name="Wu L."/>
            <person name="Ma J."/>
        </authorList>
    </citation>
    <scope>NUCLEOTIDE SEQUENCE [LARGE SCALE GENOMIC DNA]</scope>
    <source>
        <strain evidence="3">JCM 13595</strain>
    </source>
</reference>
<dbReference type="Proteomes" id="UP001501461">
    <property type="component" value="Unassembled WGS sequence"/>
</dbReference>
<dbReference type="Gene3D" id="3.50.50.80">
    <property type="entry name" value="Ubiquitin-activating enzyme E1, inactive adenylation domain, subdomain 1"/>
    <property type="match status" value="1"/>
</dbReference>
<evidence type="ECO:0000313" key="3">
    <source>
        <dbReference type="Proteomes" id="UP001501461"/>
    </source>
</evidence>
<organism evidence="2 3">
    <name type="scientific">Yaniella flava</name>
    <dbReference type="NCBI Taxonomy" id="287930"/>
    <lineage>
        <taxon>Bacteria</taxon>
        <taxon>Bacillati</taxon>
        <taxon>Actinomycetota</taxon>
        <taxon>Actinomycetes</taxon>
        <taxon>Micrococcales</taxon>
        <taxon>Micrococcaceae</taxon>
        <taxon>Yaniella</taxon>
    </lineage>
</organism>
<dbReference type="EMBL" id="BAAAMN010000005">
    <property type="protein sequence ID" value="GAA2026548.1"/>
    <property type="molecule type" value="Genomic_DNA"/>
</dbReference>
<evidence type="ECO:0000256" key="1">
    <source>
        <dbReference type="ARBA" id="ARBA00043952"/>
    </source>
</evidence>
<evidence type="ECO:0008006" key="4">
    <source>
        <dbReference type="Google" id="ProtNLM"/>
    </source>
</evidence>